<dbReference type="GO" id="GO:0016020">
    <property type="term" value="C:membrane"/>
    <property type="evidence" value="ECO:0007669"/>
    <property type="project" value="UniProtKB-SubCell"/>
</dbReference>
<feature type="transmembrane region" description="Helical" evidence="4">
    <location>
        <begin position="225"/>
        <end position="245"/>
    </location>
</feature>
<feature type="region of interest" description="Disordered" evidence="3">
    <location>
        <begin position="1"/>
        <end position="50"/>
    </location>
</feature>
<feature type="transmembrane region" description="Helical" evidence="4">
    <location>
        <begin position="163"/>
        <end position="181"/>
    </location>
</feature>
<dbReference type="Gene3D" id="1.20.1250.20">
    <property type="entry name" value="MFS general substrate transporter like domains"/>
    <property type="match status" value="2"/>
</dbReference>
<feature type="transmembrane region" description="Helical" evidence="4">
    <location>
        <begin position="357"/>
        <end position="383"/>
    </location>
</feature>
<gene>
    <name evidence="5" type="ORF">CANARDRAFT_30286</name>
</gene>
<accession>A0A1E4SU96</accession>
<feature type="transmembrane region" description="Helical" evidence="4">
    <location>
        <begin position="390"/>
        <end position="412"/>
    </location>
</feature>
<feature type="transmembrane region" description="Helical" evidence="4">
    <location>
        <begin position="266"/>
        <end position="284"/>
    </location>
</feature>
<feature type="transmembrane region" description="Helical" evidence="4">
    <location>
        <begin position="101"/>
        <end position="121"/>
    </location>
</feature>
<feature type="transmembrane region" description="Helical" evidence="4">
    <location>
        <begin position="334"/>
        <end position="351"/>
    </location>
</feature>
<dbReference type="PANTHER" id="PTHR11360:SF315">
    <property type="entry name" value="TRANSPORTER MCH2-RELATED"/>
    <property type="match status" value="1"/>
</dbReference>
<dbReference type="SUPFAM" id="SSF103473">
    <property type="entry name" value="MFS general substrate transporter"/>
    <property type="match status" value="1"/>
</dbReference>
<dbReference type="AlphaFoldDB" id="A0A1E4SU96"/>
<dbReference type="GO" id="GO:0022857">
    <property type="term" value="F:transmembrane transporter activity"/>
    <property type="evidence" value="ECO:0007669"/>
    <property type="project" value="InterPro"/>
</dbReference>
<feature type="transmembrane region" description="Helical" evidence="4">
    <location>
        <begin position="432"/>
        <end position="454"/>
    </location>
</feature>
<dbReference type="Proteomes" id="UP000094801">
    <property type="component" value="Unassembled WGS sequence"/>
</dbReference>
<evidence type="ECO:0000256" key="1">
    <source>
        <dbReference type="ARBA" id="ARBA00004141"/>
    </source>
</evidence>
<dbReference type="InterPro" id="IPR050327">
    <property type="entry name" value="Proton-linked_MCT"/>
</dbReference>
<dbReference type="PANTHER" id="PTHR11360">
    <property type="entry name" value="MONOCARBOXYLATE TRANSPORTER"/>
    <property type="match status" value="1"/>
</dbReference>
<feature type="transmembrane region" description="Helical" evidence="4">
    <location>
        <begin position="60"/>
        <end position="81"/>
    </location>
</feature>
<sequence length="492" mass="53721">MEVDATDQSQQTDEEKGIALSEEAIIRTSSHDEKDLVIEEPSSSSTQSPDFDIPDKFSGAGLLSVIGCFLISVNTWGANSAYSLYLQNYINDDIFPGTSEITYGIIGGLTFGSGLCFGPLVNYSVGTLGLKQTISIGVVVQLAAVLLASFATRIWELYLTQGVLQGVGLALIAIPATNILPQWFSSGKNGKRNLAMGITACGSGVGGVLYNIGLQRLLKNRGYQWSLRVQAILCFVLNAISVFLVKSRSKHIKPVYKFYDKQIWHSFGFWCLISWEMFTLFGYVVLMYNLGDFTRSLGYASEKASIVATMVSVGIIYGRPIVGKLCDLYGPANITMLVSWIVSLLSFAMWIPCRNFATALVFALFVGSMMGTIWVTLASLTIYVTGLRKLGIGLAGSWIFIGLFGFASPIIGMSLKGKNKTGGSDPEQYRNASIFVGFCYFGAGLSLLIMRSWLITKNAMLIDKNDDDNLLTTPVPFKSGLASFLKFKWEKL</sequence>
<name>A0A1E4SU96_9ASCO</name>
<keyword evidence="4" id="KW-0812">Transmembrane</keyword>
<comment type="subcellular location">
    <subcellularLocation>
        <location evidence="1">Membrane</location>
        <topology evidence="1">Multi-pass membrane protein</topology>
    </subcellularLocation>
</comment>
<dbReference type="Pfam" id="PF07690">
    <property type="entry name" value="MFS_1"/>
    <property type="match status" value="1"/>
</dbReference>
<evidence type="ECO:0008006" key="7">
    <source>
        <dbReference type="Google" id="ProtNLM"/>
    </source>
</evidence>
<evidence type="ECO:0000256" key="4">
    <source>
        <dbReference type="SAM" id="Phobius"/>
    </source>
</evidence>
<feature type="transmembrane region" description="Helical" evidence="4">
    <location>
        <begin position="193"/>
        <end position="213"/>
    </location>
</feature>
<organism evidence="5 6">
    <name type="scientific">[Candida] arabinofermentans NRRL YB-2248</name>
    <dbReference type="NCBI Taxonomy" id="983967"/>
    <lineage>
        <taxon>Eukaryota</taxon>
        <taxon>Fungi</taxon>
        <taxon>Dikarya</taxon>
        <taxon>Ascomycota</taxon>
        <taxon>Saccharomycotina</taxon>
        <taxon>Pichiomycetes</taxon>
        <taxon>Pichiales</taxon>
        <taxon>Pichiaceae</taxon>
        <taxon>Ogataea</taxon>
        <taxon>Ogataea/Candida clade</taxon>
    </lineage>
</organism>
<reference evidence="6" key="1">
    <citation type="submission" date="2016-04" db="EMBL/GenBank/DDBJ databases">
        <title>Comparative genomics of biotechnologically important yeasts.</title>
        <authorList>
            <consortium name="DOE Joint Genome Institute"/>
            <person name="Riley R."/>
            <person name="Haridas S."/>
            <person name="Wolfe K.H."/>
            <person name="Lopes M.R."/>
            <person name="Hittinger C.T."/>
            <person name="Goker M."/>
            <person name="Salamov A."/>
            <person name="Wisecaver J."/>
            <person name="Long T.M."/>
            <person name="Aerts A.L."/>
            <person name="Barry K."/>
            <person name="Choi C."/>
            <person name="Clum A."/>
            <person name="Coughlan A.Y."/>
            <person name="Deshpande S."/>
            <person name="Douglass A.P."/>
            <person name="Hanson S.J."/>
            <person name="Klenk H.-P."/>
            <person name="Labutti K."/>
            <person name="Lapidus A."/>
            <person name="Lindquist E."/>
            <person name="Lipzen A."/>
            <person name="Meier-Kolthoff J.P."/>
            <person name="Ohm R.A."/>
            <person name="Otillar R.P."/>
            <person name="Pangilinan J."/>
            <person name="Peng Y."/>
            <person name="Rokas A."/>
            <person name="Rosa C.A."/>
            <person name="Scheuner C."/>
            <person name="Sibirny A.A."/>
            <person name="Slot J.C."/>
            <person name="Stielow J.B."/>
            <person name="Sun H."/>
            <person name="Kurtzman C.P."/>
            <person name="Blackwell M."/>
            <person name="Grigoriev I.V."/>
            <person name="Jeffries T.W."/>
        </authorList>
    </citation>
    <scope>NUCLEOTIDE SEQUENCE [LARGE SCALE GENOMIC DNA]</scope>
    <source>
        <strain evidence="6">NRRL YB-2248</strain>
    </source>
</reference>
<feature type="transmembrane region" description="Helical" evidence="4">
    <location>
        <begin position="133"/>
        <end position="151"/>
    </location>
</feature>
<dbReference type="OrthoDB" id="6499973at2759"/>
<protein>
    <recommendedName>
        <fullName evidence="7">Major facilitator superfamily (MFS) profile domain-containing protein</fullName>
    </recommendedName>
</protein>
<evidence type="ECO:0000313" key="6">
    <source>
        <dbReference type="Proteomes" id="UP000094801"/>
    </source>
</evidence>
<evidence type="ECO:0000313" key="5">
    <source>
        <dbReference type="EMBL" id="ODV83058.1"/>
    </source>
</evidence>
<evidence type="ECO:0000256" key="3">
    <source>
        <dbReference type="SAM" id="MobiDB-lite"/>
    </source>
</evidence>
<feature type="compositionally biased region" description="Polar residues" evidence="3">
    <location>
        <begin position="1"/>
        <end position="11"/>
    </location>
</feature>
<comment type="similarity">
    <text evidence="2">Belongs to the major facilitator superfamily. Monocarboxylate porter (TC 2.A.1.13) family.</text>
</comment>
<dbReference type="InterPro" id="IPR036259">
    <property type="entry name" value="MFS_trans_sf"/>
</dbReference>
<feature type="transmembrane region" description="Helical" evidence="4">
    <location>
        <begin position="304"/>
        <end position="322"/>
    </location>
</feature>
<keyword evidence="4" id="KW-0472">Membrane</keyword>
<keyword evidence="6" id="KW-1185">Reference proteome</keyword>
<proteinExistence type="inferred from homology"/>
<dbReference type="InterPro" id="IPR011701">
    <property type="entry name" value="MFS"/>
</dbReference>
<evidence type="ECO:0000256" key="2">
    <source>
        <dbReference type="ARBA" id="ARBA00006727"/>
    </source>
</evidence>
<dbReference type="EMBL" id="KV453868">
    <property type="protein sequence ID" value="ODV83058.1"/>
    <property type="molecule type" value="Genomic_DNA"/>
</dbReference>
<keyword evidence="4" id="KW-1133">Transmembrane helix</keyword>